<proteinExistence type="predicted"/>
<dbReference type="EMBL" id="JAVIJP010000032">
    <property type="protein sequence ID" value="KAL3633019.1"/>
    <property type="molecule type" value="Genomic_DNA"/>
</dbReference>
<keyword evidence="1" id="KW-0812">Transmembrane</keyword>
<keyword evidence="3" id="KW-1185">Reference proteome</keyword>
<evidence type="ECO:0000313" key="2">
    <source>
        <dbReference type="EMBL" id="KAL3633019.1"/>
    </source>
</evidence>
<accession>A0ABD3CV98</accession>
<feature type="transmembrane region" description="Helical" evidence="1">
    <location>
        <begin position="6"/>
        <end position="27"/>
    </location>
</feature>
<name>A0ABD3CV98_9LAMI</name>
<keyword evidence="1" id="KW-1133">Transmembrane helix</keyword>
<gene>
    <name evidence="2" type="ORF">CASFOL_026003</name>
</gene>
<evidence type="ECO:0000256" key="1">
    <source>
        <dbReference type="SAM" id="Phobius"/>
    </source>
</evidence>
<dbReference type="AlphaFoldDB" id="A0ABD3CV98"/>
<dbReference type="Proteomes" id="UP001632038">
    <property type="component" value="Unassembled WGS sequence"/>
</dbReference>
<sequence>MEPKSANIVVMMMTIMIITFCVTINLAETDKISGVDEKSCVGYCEGFCRDKPDISKCVRTCVADFCIPPKAISSELPKSSNLKLCGRLF</sequence>
<reference evidence="3" key="1">
    <citation type="journal article" date="2024" name="IScience">
        <title>Strigolactones Initiate the Formation of Haustorium-like Structures in Castilleja.</title>
        <authorList>
            <person name="Buerger M."/>
            <person name="Peterson D."/>
            <person name="Chory J."/>
        </authorList>
    </citation>
    <scope>NUCLEOTIDE SEQUENCE [LARGE SCALE GENOMIC DNA]</scope>
</reference>
<evidence type="ECO:0000313" key="3">
    <source>
        <dbReference type="Proteomes" id="UP001632038"/>
    </source>
</evidence>
<keyword evidence="1" id="KW-0472">Membrane</keyword>
<protein>
    <recommendedName>
        <fullName evidence="4">Plant thionin family protein</fullName>
    </recommendedName>
</protein>
<comment type="caution">
    <text evidence="2">The sequence shown here is derived from an EMBL/GenBank/DDBJ whole genome shotgun (WGS) entry which is preliminary data.</text>
</comment>
<evidence type="ECO:0008006" key="4">
    <source>
        <dbReference type="Google" id="ProtNLM"/>
    </source>
</evidence>
<organism evidence="2 3">
    <name type="scientific">Castilleja foliolosa</name>
    <dbReference type="NCBI Taxonomy" id="1961234"/>
    <lineage>
        <taxon>Eukaryota</taxon>
        <taxon>Viridiplantae</taxon>
        <taxon>Streptophyta</taxon>
        <taxon>Embryophyta</taxon>
        <taxon>Tracheophyta</taxon>
        <taxon>Spermatophyta</taxon>
        <taxon>Magnoliopsida</taxon>
        <taxon>eudicotyledons</taxon>
        <taxon>Gunneridae</taxon>
        <taxon>Pentapetalae</taxon>
        <taxon>asterids</taxon>
        <taxon>lamiids</taxon>
        <taxon>Lamiales</taxon>
        <taxon>Orobanchaceae</taxon>
        <taxon>Pedicularideae</taxon>
        <taxon>Castillejinae</taxon>
        <taxon>Castilleja</taxon>
    </lineage>
</organism>